<organism evidence="2 3">
    <name type="scientific">Periplaneta americana</name>
    <name type="common">American cockroach</name>
    <name type="synonym">Blatta americana</name>
    <dbReference type="NCBI Taxonomy" id="6978"/>
    <lineage>
        <taxon>Eukaryota</taxon>
        <taxon>Metazoa</taxon>
        <taxon>Ecdysozoa</taxon>
        <taxon>Arthropoda</taxon>
        <taxon>Hexapoda</taxon>
        <taxon>Insecta</taxon>
        <taxon>Pterygota</taxon>
        <taxon>Neoptera</taxon>
        <taxon>Polyneoptera</taxon>
        <taxon>Dictyoptera</taxon>
        <taxon>Blattodea</taxon>
        <taxon>Blattoidea</taxon>
        <taxon>Blattidae</taxon>
        <taxon>Blattinae</taxon>
        <taxon>Periplaneta</taxon>
    </lineage>
</organism>
<dbReference type="InterPro" id="IPR049012">
    <property type="entry name" value="Mutator_transp_dom"/>
</dbReference>
<evidence type="ECO:0000313" key="2">
    <source>
        <dbReference type="EMBL" id="KAJ4444119.1"/>
    </source>
</evidence>
<evidence type="ECO:0000313" key="3">
    <source>
        <dbReference type="Proteomes" id="UP001148838"/>
    </source>
</evidence>
<keyword evidence="3" id="KW-1185">Reference proteome</keyword>
<reference evidence="2 3" key="1">
    <citation type="journal article" date="2022" name="Allergy">
        <title>Genome assembly and annotation of Periplaneta americana reveal a comprehensive cockroach allergen profile.</title>
        <authorList>
            <person name="Wang L."/>
            <person name="Xiong Q."/>
            <person name="Saelim N."/>
            <person name="Wang L."/>
            <person name="Nong W."/>
            <person name="Wan A.T."/>
            <person name="Shi M."/>
            <person name="Liu X."/>
            <person name="Cao Q."/>
            <person name="Hui J.H.L."/>
            <person name="Sookrung N."/>
            <person name="Leung T.F."/>
            <person name="Tungtrongchitr A."/>
            <person name="Tsui S.K.W."/>
        </authorList>
    </citation>
    <scope>NUCLEOTIDE SEQUENCE [LARGE SCALE GENOMIC DNA]</scope>
    <source>
        <strain evidence="2">PWHHKU_190912</strain>
    </source>
</reference>
<evidence type="ECO:0000259" key="1">
    <source>
        <dbReference type="Pfam" id="PF20700"/>
    </source>
</evidence>
<dbReference type="Proteomes" id="UP001148838">
    <property type="component" value="Unassembled WGS sequence"/>
</dbReference>
<name>A0ABQ8TC40_PERAM</name>
<gene>
    <name evidence="2" type="ORF">ANN_05908</name>
</gene>
<sequence length="106" mass="11722">MQQSNICEDNMLKSGYVLVDVELLSEALSQQTKCKYCECDSLSIEEDMKKRKGLATSLVIVCAVCGKEGTFQTSKVTPSGYEVNKDSYMGYAVLENVTLLVDYCVP</sequence>
<comment type="caution">
    <text evidence="2">The sequence shown here is derived from an EMBL/GenBank/DDBJ whole genome shotgun (WGS) entry which is preliminary data.</text>
</comment>
<feature type="domain" description="Mutator-like transposase" evidence="1">
    <location>
        <begin position="15"/>
        <end position="90"/>
    </location>
</feature>
<proteinExistence type="predicted"/>
<dbReference type="Pfam" id="PF20700">
    <property type="entry name" value="Mutator"/>
    <property type="match status" value="1"/>
</dbReference>
<dbReference type="EMBL" id="JAJSOF020000011">
    <property type="protein sequence ID" value="KAJ4444119.1"/>
    <property type="molecule type" value="Genomic_DNA"/>
</dbReference>
<accession>A0ABQ8TC40</accession>
<protein>
    <recommendedName>
        <fullName evidence="1">Mutator-like transposase domain-containing protein</fullName>
    </recommendedName>
</protein>